<dbReference type="Proteomes" id="UP001221898">
    <property type="component" value="Unassembled WGS sequence"/>
</dbReference>
<evidence type="ECO:0000256" key="1">
    <source>
        <dbReference type="SAM" id="MobiDB-lite"/>
    </source>
</evidence>
<comment type="caution">
    <text evidence="2">The sequence shown here is derived from an EMBL/GenBank/DDBJ whole genome shotgun (WGS) entry which is preliminary data.</text>
</comment>
<protein>
    <submittedName>
        <fullName evidence="2">Uncharacterized protein</fullName>
    </submittedName>
</protein>
<evidence type="ECO:0000313" key="2">
    <source>
        <dbReference type="EMBL" id="KAJ8390923.1"/>
    </source>
</evidence>
<organism evidence="2 3">
    <name type="scientific">Aldrovandia affinis</name>
    <dbReference type="NCBI Taxonomy" id="143900"/>
    <lineage>
        <taxon>Eukaryota</taxon>
        <taxon>Metazoa</taxon>
        <taxon>Chordata</taxon>
        <taxon>Craniata</taxon>
        <taxon>Vertebrata</taxon>
        <taxon>Euteleostomi</taxon>
        <taxon>Actinopterygii</taxon>
        <taxon>Neopterygii</taxon>
        <taxon>Teleostei</taxon>
        <taxon>Notacanthiformes</taxon>
        <taxon>Halosauridae</taxon>
        <taxon>Aldrovandia</taxon>
    </lineage>
</organism>
<dbReference type="AlphaFoldDB" id="A0AAD7RV94"/>
<dbReference type="EMBL" id="JAINUG010000164">
    <property type="protein sequence ID" value="KAJ8390923.1"/>
    <property type="molecule type" value="Genomic_DNA"/>
</dbReference>
<accession>A0AAD7RV94</accession>
<evidence type="ECO:0000313" key="3">
    <source>
        <dbReference type="Proteomes" id="UP001221898"/>
    </source>
</evidence>
<proteinExistence type="predicted"/>
<keyword evidence="3" id="KW-1185">Reference proteome</keyword>
<gene>
    <name evidence="2" type="ORF">AAFF_G00098430</name>
</gene>
<name>A0AAD7RV94_9TELE</name>
<sequence length="215" mass="23616">MSLAGPLALSKVRNGEVGPRTEDRTKPERREPEGKLGSGAWPQHAPVCTNVICCCSNSRNAAVTPNQWAQVDRVTAGESRPPLPLESAEPEGTVTVRVPVNRGSSSGSLYRIRQRRSGVCNAQHREAMTSGDTLGRTCPHTIKPRIRMGTCSAQLKKRARNADLPTRNGKWIVEKKHVKMRSERRASSARDIRSGLYKGVAAADFFPSTFQNDTR</sequence>
<feature type="compositionally biased region" description="Basic and acidic residues" evidence="1">
    <location>
        <begin position="19"/>
        <end position="34"/>
    </location>
</feature>
<reference evidence="2" key="1">
    <citation type="journal article" date="2023" name="Science">
        <title>Genome structures resolve the early diversification of teleost fishes.</title>
        <authorList>
            <person name="Parey E."/>
            <person name="Louis A."/>
            <person name="Montfort J."/>
            <person name="Bouchez O."/>
            <person name="Roques C."/>
            <person name="Iampietro C."/>
            <person name="Lluch J."/>
            <person name="Castinel A."/>
            <person name="Donnadieu C."/>
            <person name="Desvignes T."/>
            <person name="Floi Bucao C."/>
            <person name="Jouanno E."/>
            <person name="Wen M."/>
            <person name="Mejri S."/>
            <person name="Dirks R."/>
            <person name="Jansen H."/>
            <person name="Henkel C."/>
            <person name="Chen W.J."/>
            <person name="Zahm M."/>
            <person name="Cabau C."/>
            <person name="Klopp C."/>
            <person name="Thompson A.W."/>
            <person name="Robinson-Rechavi M."/>
            <person name="Braasch I."/>
            <person name="Lecointre G."/>
            <person name="Bobe J."/>
            <person name="Postlethwait J.H."/>
            <person name="Berthelot C."/>
            <person name="Roest Crollius H."/>
            <person name="Guiguen Y."/>
        </authorList>
    </citation>
    <scope>NUCLEOTIDE SEQUENCE</scope>
    <source>
        <strain evidence="2">NC1722</strain>
    </source>
</reference>
<feature type="region of interest" description="Disordered" evidence="1">
    <location>
        <begin position="1"/>
        <end position="38"/>
    </location>
</feature>